<dbReference type="GeneID" id="66063621"/>
<evidence type="ECO:0000256" key="2">
    <source>
        <dbReference type="PROSITE-ProRule" id="PRU00252"/>
    </source>
</evidence>
<dbReference type="Gene3D" id="2.40.50.140">
    <property type="entry name" value="Nucleic acid-binding proteins"/>
    <property type="match status" value="1"/>
</dbReference>
<dbReference type="InterPro" id="IPR000424">
    <property type="entry name" value="Primosome_PriB/ssb"/>
</dbReference>
<dbReference type="InterPro" id="IPR011344">
    <property type="entry name" value="ssDNA-bd"/>
</dbReference>
<evidence type="ECO:0008006" key="5">
    <source>
        <dbReference type="Google" id="ProtNLM"/>
    </source>
</evidence>
<gene>
    <name evidence="3" type="ORF">UV8b_02843</name>
</gene>
<dbReference type="KEGG" id="uvi:66063621"/>
<reference evidence="3" key="1">
    <citation type="submission" date="2020-03" db="EMBL/GenBank/DDBJ databases">
        <title>A mixture of massive structural variations and highly conserved coding sequences in Ustilaginoidea virens genome.</title>
        <authorList>
            <person name="Zhang K."/>
            <person name="Zhao Z."/>
            <person name="Zhang Z."/>
            <person name="Li Y."/>
            <person name="Hsiang T."/>
            <person name="Sun W."/>
        </authorList>
    </citation>
    <scope>NUCLEOTIDE SEQUENCE</scope>
    <source>
        <strain evidence="3">UV-8b</strain>
    </source>
</reference>
<evidence type="ECO:0000256" key="1">
    <source>
        <dbReference type="ARBA" id="ARBA00023125"/>
    </source>
</evidence>
<dbReference type="SUPFAM" id="SSF50249">
    <property type="entry name" value="Nucleic acid-binding proteins"/>
    <property type="match status" value="1"/>
</dbReference>
<sequence length="138" mass="15018">MSSSLLFRRATAASPGVVRSFSSSSRLSVARLSLIGNLADTPEVQTTGTGREILKYAVASNYGPKENRQTSWFRVTSFADGPRKDFLLSLAKGTMVYVEGDVSVSNYQDSNGQPRTGLNIVQRSIEVLKRPQNVADSE</sequence>
<accession>A0A8E5MG80</accession>
<name>A0A8E5MG80_USTVR</name>
<dbReference type="GO" id="GO:0006264">
    <property type="term" value="P:mitochondrial DNA replication"/>
    <property type="evidence" value="ECO:0007669"/>
    <property type="project" value="TreeGrafter"/>
</dbReference>
<dbReference type="Pfam" id="PF00436">
    <property type="entry name" value="SSB"/>
    <property type="match status" value="1"/>
</dbReference>
<dbReference type="NCBIfam" id="TIGR00621">
    <property type="entry name" value="ssb"/>
    <property type="match status" value="1"/>
</dbReference>
<dbReference type="PANTHER" id="PTHR10302">
    <property type="entry name" value="SINGLE-STRANDED DNA-BINDING PROTEIN"/>
    <property type="match status" value="1"/>
</dbReference>
<dbReference type="PANTHER" id="PTHR10302:SF0">
    <property type="entry name" value="SINGLE-STRANDED DNA-BINDING PROTEIN, MITOCHONDRIAL"/>
    <property type="match status" value="1"/>
</dbReference>
<organism evidence="3 4">
    <name type="scientific">Ustilaginoidea virens</name>
    <name type="common">Rice false smut fungus</name>
    <name type="synonym">Villosiclava virens</name>
    <dbReference type="NCBI Taxonomy" id="1159556"/>
    <lineage>
        <taxon>Eukaryota</taxon>
        <taxon>Fungi</taxon>
        <taxon>Dikarya</taxon>
        <taxon>Ascomycota</taxon>
        <taxon>Pezizomycotina</taxon>
        <taxon>Sordariomycetes</taxon>
        <taxon>Hypocreomycetidae</taxon>
        <taxon>Hypocreales</taxon>
        <taxon>Clavicipitaceae</taxon>
        <taxon>Ustilaginoidea</taxon>
    </lineage>
</organism>
<dbReference type="Proteomes" id="UP000027002">
    <property type="component" value="Chromosome 2"/>
</dbReference>
<keyword evidence="1 2" id="KW-0238">DNA-binding</keyword>
<keyword evidence="4" id="KW-1185">Reference proteome</keyword>
<dbReference type="PROSITE" id="PS50935">
    <property type="entry name" value="SSB"/>
    <property type="match status" value="1"/>
</dbReference>
<dbReference type="AlphaFoldDB" id="A0A8E5MG80"/>
<evidence type="ECO:0000313" key="4">
    <source>
        <dbReference type="Proteomes" id="UP000027002"/>
    </source>
</evidence>
<dbReference type="RefSeq" id="XP_042996275.1">
    <property type="nucleotide sequence ID" value="XM_043140341.1"/>
</dbReference>
<dbReference type="GO" id="GO:0003697">
    <property type="term" value="F:single-stranded DNA binding"/>
    <property type="evidence" value="ECO:0007669"/>
    <property type="project" value="InterPro"/>
</dbReference>
<evidence type="ECO:0000313" key="3">
    <source>
        <dbReference type="EMBL" id="QUC18602.1"/>
    </source>
</evidence>
<dbReference type="CDD" id="cd04496">
    <property type="entry name" value="SSB_OBF"/>
    <property type="match status" value="1"/>
</dbReference>
<proteinExistence type="predicted"/>
<dbReference type="EMBL" id="CP072754">
    <property type="protein sequence ID" value="QUC18602.1"/>
    <property type="molecule type" value="Genomic_DNA"/>
</dbReference>
<protein>
    <recommendedName>
        <fullName evidence="5">SsDNA binding protein</fullName>
    </recommendedName>
</protein>
<dbReference type="InterPro" id="IPR012340">
    <property type="entry name" value="NA-bd_OB-fold"/>
</dbReference>
<dbReference type="GO" id="GO:0042645">
    <property type="term" value="C:mitochondrial nucleoid"/>
    <property type="evidence" value="ECO:0007669"/>
    <property type="project" value="TreeGrafter"/>
</dbReference>
<dbReference type="OrthoDB" id="1078367at2759"/>